<dbReference type="PROSITE" id="PS50110">
    <property type="entry name" value="RESPONSE_REGULATORY"/>
    <property type="match status" value="1"/>
</dbReference>
<dbReference type="SUPFAM" id="SSF52172">
    <property type="entry name" value="CheY-like"/>
    <property type="match status" value="1"/>
</dbReference>
<keyword evidence="4" id="KW-1185">Reference proteome</keyword>
<dbReference type="InterPro" id="IPR001789">
    <property type="entry name" value="Sig_transdc_resp-reg_receiver"/>
</dbReference>
<dbReference type="Gene3D" id="3.40.50.2300">
    <property type="match status" value="1"/>
</dbReference>
<dbReference type="GO" id="GO:0000160">
    <property type="term" value="P:phosphorelay signal transduction system"/>
    <property type="evidence" value="ECO:0007669"/>
    <property type="project" value="InterPro"/>
</dbReference>
<comment type="caution">
    <text evidence="3">The sequence shown here is derived from an EMBL/GenBank/DDBJ whole genome shotgun (WGS) entry which is preliminary data.</text>
</comment>
<feature type="domain" description="Response regulatory" evidence="2">
    <location>
        <begin position="2"/>
        <end position="110"/>
    </location>
</feature>
<dbReference type="Proteomes" id="UP000249746">
    <property type="component" value="Unassembled WGS sequence"/>
</dbReference>
<gene>
    <name evidence="3" type="ORF">B6S12_00460</name>
</gene>
<sequence>MKILIIENEIYLAQSIASKLQTCGFECEIISLLEDAISFEENVDIILLSTSISGQNFYPVIEKFKNSIIILMIPYVSEDTVTRPLNAGAKDYILKPFMIEELLRKINHYKAFAQLQQEILFYKDYLASSLISSSHTINAKVTFPFIIKSSSQRVIDACVVNYANHKKLPIHFISLHKKDAICKKDFQKQQLTYIVGFETLSKEAQLDFLKNLKNIPIILSVLGGDTSHLDNVFEINIKEINDTFPCEILSVDDYIKTMILKFEDKYPDTELSKRLGMSRKSLWEKRKKYGVSKKK</sequence>
<dbReference type="OrthoDB" id="5328903at2"/>
<proteinExistence type="predicted"/>
<evidence type="ECO:0000259" key="2">
    <source>
        <dbReference type="PROSITE" id="PS50110"/>
    </source>
</evidence>
<name>A0A2W6NJH6_9HELI</name>
<accession>A0A2W6NJH6</accession>
<evidence type="ECO:0000313" key="3">
    <source>
        <dbReference type="EMBL" id="PZT49100.1"/>
    </source>
</evidence>
<dbReference type="RefSeq" id="WP_111228851.1">
    <property type="nucleotide sequence ID" value="NZ_NBIU01000001.1"/>
</dbReference>
<dbReference type="InterPro" id="IPR011006">
    <property type="entry name" value="CheY-like_superfamily"/>
</dbReference>
<reference evidence="3 4" key="1">
    <citation type="submission" date="2017-03" db="EMBL/GenBank/DDBJ databases">
        <title>Genomic and clinical evidence uncovers the enterohepatic species Helicobacter valdiviensis as a potential human intestinal pathogen.</title>
        <authorList>
            <person name="Fresia P."/>
            <person name="Jara R."/>
            <person name="Sierra R."/>
            <person name="Ferres I."/>
            <person name="Greif G."/>
            <person name="Iraola G."/>
            <person name="Collado L."/>
        </authorList>
    </citation>
    <scope>NUCLEOTIDE SEQUENCE [LARGE SCALE GENOMIC DNA]</scope>
    <source>
        <strain evidence="3 4">WBE14</strain>
    </source>
</reference>
<dbReference type="AlphaFoldDB" id="A0A2W6NJH6"/>
<evidence type="ECO:0000313" key="4">
    <source>
        <dbReference type="Proteomes" id="UP000249746"/>
    </source>
</evidence>
<comment type="caution">
    <text evidence="1">Lacks conserved residue(s) required for the propagation of feature annotation.</text>
</comment>
<evidence type="ECO:0000256" key="1">
    <source>
        <dbReference type="PROSITE-ProRule" id="PRU00169"/>
    </source>
</evidence>
<organism evidence="3 4">
    <name type="scientific">Helicobacter valdiviensis</name>
    <dbReference type="NCBI Taxonomy" id="1458358"/>
    <lineage>
        <taxon>Bacteria</taxon>
        <taxon>Pseudomonadati</taxon>
        <taxon>Campylobacterota</taxon>
        <taxon>Epsilonproteobacteria</taxon>
        <taxon>Campylobacterales</taxon>
        <taxon>Helicobacteraceae</taxon>
        <taxon>Helicobacter</taxon>
    </lineage>
</organism>
<dbReference type="SMART" id="SM00448">
    <property type="entry name" value="REC"/>
    <property type="match status" value="1"/>
</dbReference>
<dbReference type="EMBL" id="NBIU01000001">
    <property type="protein sequence ID" value="PZT49100.1"/>
    <property type="molecule type" value="Genomic_DNA"/>
</dbReference>
<protein>
    <recommendedName>
        <fullName evidence="2">Response regulatory domain-containing protein</fullName>
    </recommendedName>
</protein>